<dbReference type="RefSeq" id="WP_095640644.1">
    <property type="nucleotide sequence ID" value="NZ_NSJZ01000011.1"/>
</dbReference>
<keyword evidence="4 11" id="KW-0808">Transferase</keyword>
<gene>
    <name evidence="11 13" type="primary">dxs</name>
    <name evidence="13" type="ORF">CK240_12330</name>
</gene>
<evidence type="ECO:0000256" key="1">
    <source>
        <dbReference type="ARBA" id="ARBA00004980"/>
    </source>
</evidence>
<evidence type="ECO:0000256" key="4">
    <source>
        <dbReference type="ARBA" id="ARBA00022679"/>
    </source>
</evidence>
<dbReference type="GO" id="GO:0008661">
    <property type="term" value="F:1-deoxy-D-xylulose-5-phosphate synthase activity"/>
    <property type="evidence" value="ECO:0007669"/>
    <property type="project" value="UniProtKB-UniRule"/>
</dbReference>
<evidence type="ECO:0000256" key="5">
    <source>
        <dbReference type="ARBA" id="ARBA00022723"/>
    </source>
</evidence>
<dbReference type="CDD" id="cd02007">
    <property type="entry name" value="TPP_DXS"/>
    <property type="match status" value="1"/>
</dbReference>
<dbReference type="Pfam" id="PF13292">
    <property type="entry name" value="DXP_synthase_N"/>
    <property type="match status" value="1"/>
</dbReference>
<dbReference type="InterPro" id="IPR049557">
    <property type="entry name" value="Transketolase_CS"/>
</dbReference>
<feature type="binding site" evidence="11">
    <location>
        <begin position="123"/>
        <end position="125"/>
    </location>
    <ligand>
        <name>thiamine diphosphate</name>
        <dbReference type="ChEBI" id="CHEBI:58937"/>
    </ligand>
</feature>
<feature type="binding site" evidence="11">
    <location>
        <position position="183"/>
    </location>
    <ligand>
        <name>Mg(2+)</name>
        <dbReference type="ChEBI" id="CHEBI:18420"/>
    </ligand>
</feature>
<dbReference type="InterPro" id="IPR005477">
    <property type="entry name" value="Dxylulose-5-P_synthase"/>
</dbReference>
<dbReference type="Gene3D" id="3.40.50.970">
    <property type="match status" value="2"/>
</dbReference>
<dbReference type="UniPathway" id="UPA00064">
    <property type="reaction ID" value="UER00091"/>
</dbReference>
<dbReference type="PROSITE" id="PS00802">
    <property type="entry name" value="TRANSKETOLASE_2"/>
    <property type="match status" value="1"/>
</dbReference>
<dbReference type="Proteomes" id="UP000218023">
    <property type="component" value="Unassembled WGS sequence"/>
</dbReference>
<comment type="catalytic activity">
    <reaction evidence="11">
        <text>D-glyceraldehyde 3-phosphate + pyruvate + H(+) = 1-deoxy-D-xylulose 5-phosphate + CO2</text>
        <dbReference type="Rhea" id="RHEA:12605"/>
        <dbReference type="ChEBI" id="CHEBI:15361"/>
        <dbReference type="ChEBI" id="CHEBI:15378"/>
        <dbReference type="ChEBI" id="CHEBI:16526"/>
        <dbReference type="ChEBI" id="CHEBI:57792"/>
        <dbReference type="ChEBI" id="CHEBI:59776"/>
        <dbReference type="EC" id="2.2.1.7"/>
    </reaction>
</comment>
<dbReference type="GO" id="GO:0030976">
    <property type="term" value="F:thiamine pyrophosphate binding"/>
    <property type="evidence" value="ECO:0007669"/>
    <property type="project" value="UniProtKB-UniRule"/>
</dbReference>
<comment type="pathway">
    <text evidence="1 11">Metabolic intermediate biosynthesis; 1-deoxy-D-xylulose 5-phosphate biosynthesis; 1-deoxy-D-xylulose 5-phosphate from D-glyceraldehyde 3-phosphate and pyruvate: step 1/1.</text>
</comment>
<dbReference type="GO" id="GO:0000287">
    <property type="term" value="F:magnesium ion binding"/>
    <property type="evidence" value="ECO:0007669"/>
    <property type="project" value="UniProtKB-UniRule"/>
</dbReference>
<feature type="binding site" evidence="11">
    <location>
        <position position="183"/>
    </location>
    <ligand>
        <name>thiamine diphosphate</name>
        <dbReference type="ChEBI" id="CHEBI:58937"/>
    </ligand>
</feature>
<evidence type="ECO:0000256" key="10">
    <source>
        <dbReference type="ARBA" id="ARBA00055605"/>
    </source>
</evidence>
<keyword evidence="6 11" id="KW-0460">Magnesium</keyword>
<comment type="subunit">
    <text evidence="3 11">Homodimer.</text>
</comment>
<dbReference type="NCBIfam" id="TIGR00204">
    <property type="entry name" value="dxs"/>
    <property type="match status" value="1"/>
</dbReference>
<dbReference type="HAMAP" id="MF_00315">
    <property type="entry name" value="DXP_synth"/>
    <property type="match status" value="1"/>
</dbReference>
<dbReference type="Gene3D" id="3.40.50.920">
    <property type="match status" value="1"/>
</dbReference>
<comment type="cofactor">
    <cofactor evidence="11">
        <name>thiamine diphosphate</name>
        <dbReference type="ChEBI" id="CHEBI:58937"/>
    </cofactor>
    <text evidence="11">Binds 1 thiamine pyrophosphate per subunit.</text>
</comment>
<evidence type="ECO:0000256" key="11">
    <source>
        <dbReference type="HAMAP-Rule" id="MF_00315"/>
    </source>
</evidence>
<evidence type="ECO:0000256" key="8">
    <source>
        <dbReference type="ARBA" id="ARBA00023052"/>
    </source>
</evidence>
<dbReference type="FunFam" id="3.40.50.970:FF:000005">
    <property type="entry name" value="1-deoxy-D-xylulose-5-phosphate synthase"/>
    <property type="match status" value="1"/>
</dbReference>
<dbReference type="InterPro" id="IPR009014">
    <property type="entry name" value="Transketo_C/PFOR_II"/>
</dbReference>
<feature type="binding site" evidence="11">
    <location>
        <begin position="155"/>
        <end position="156"/>
    </location>
    <ligand>
        <name>thiamine diphosphate</name>
        <dbReference type="ChEBI" id="CHEBI:58937"/>
    </ligand>
</feature>
<sequence>MTDTPARPATPILDRVASPADLKALSDRQLHQLADELRAETISAVSVTGGHLGAGLGVVELTVALHAVWDSPRDKIIWDVGHQCYPHKILTGRRDRIRTLRMEGGLSGFTKRSESPHDPFGAGHSSTSISAALGFAAARDLGGDPGDAIAVIGDGAMSGGMAFEAMNNAGHMGTRLFVILNDNEMSIAPPTGALSTYLTRLYTQRPLQDLKAAAKGAVSLLPSPMQEGARRAKEMLKGITIGGTLFEELGFSYVGPVDGHDLDQLLPLLRTVKARADGPVLIHVVTRKGKGYAPAENAADRGHARAKFDVITGEQAKAKSNAPSYTSVFAKSLIAQAERDDRIVAITAAMPDGTGLNLFADRFPRRCFDVGIAEQHAVTFSAGLAAGGMRPFCAIYSTFLQRGYDQVVHDVAVQRLPVRFAIDRAGLVGADGATHAGAYDVAFLANLPGFVVMAAADEAELVRMVATAAALDDRPSAFRFPRGEGTGVELPERPEPLEIGRGRIVAEGARVAILSFGTRLAEVLRARESLAARGLAPTVADARFAKPLDRDLILRLVREHEALITIEEGAVGGFGSHVAQLLAEEGVFDRGLRFRSMVLPDTFIDHASPEAMYRAAAMDAPQIEAKVLDVLGVARLDRYA</sequence>
<reference evidence="13 14" key="1">
    <citation type="submission" date="2017-09" db="EMBL/GenBank/DDBJ databases">
        <title>Paracoccus alkalisoli sp. nov., isolated from saline alkaline soil.</title>
        <authorList>
            <person name="Dong X."/>
            <person name="Zhang G."/>
        </authorList>
    </citation>
    <scope>NUCLEOTIDE SEQUENCE [LARGE SCALE GENOMIC DNA]</scope>
    <source>
        <strain evidence="13 14">WN007</strain>
    </source>
</reference>
<dbReference type="InterPro" id="IPR029061">
    <property type="entry name" value="THDP-binding"/>
</dbReference>
<name>A0A2A2GI67_9RHOB</name>
<dbReference type="CDD" id="cd07033">
    <property type="entry name" value="TPP_PYR_DXS_TK_like"/>
    <property type="match status" value="1"/>
</dbReference>
<keyword evidence="5 11" id="KW-0479">Metal-binding</keyword>
<evidence type="ECO:0000256" key="9">
    <source>
        <dbReference type="ARBA" id="ARBA00023229"/>
    </source>
</evidence>
<evidence type="ECO:0000259" key="12">
    <source>
        <dbReference type="SMART" id="SM00861"/>
    </source>
</evidence>
<evidence type="ECO:0000256" key="2">
    <source>
        <dbReference type="ARBA" id="ARBA00011081"/>
    </source>
</evidence>
<keyword evidence="7 11" id="KW-0784">Thiamine biosynthesis</keyword>
<feature type="binding site" evidence="11">
    <location>
        <position position="292"/>
    </location>
    <ligand>
        <name>thiamine diphosphate</name>
        <dbReference type="ChEBI" id="CHEBI:58937"/>
    </ligand>
</feature>
<dbReference type="Pfam" id="PF02779">
    <property type="entry name" value="Transket_pyr"/>
    <property type="match status" value="1"/>
</dbReference>
<evidence type="ECO:0000256" key="3">
    <source>
        <dbReference type="ARBA" id="ARBA00011738"/>
    </source>
</evidence>
<dbReference type="GO" id="GO:0016114">
    <property type="term" value="P:terpenoid biosynthetic process"/>
    <property type="evidence" value="ECO:0007669"/>
    <property type="project" value="UniProtKB-UniRule"/>
</dbReference>
<dbReference type="InterPro" id="IPR033248">
    <property type="entry name" value="Transketolase_C"/>
</dbReference>
<comment type="caution">
    <text evidence="13">The sequence shown here is derived from an EMBL/GenBank/DDBJ whole genome shotgun (WGS) entry which is preliminary data.</text>
</comment>
<evidence type="ECO:0000313" key="13">
    <source>
        <dbReference type="EMBL" id="PAU96684.1"/>
    </source>
</evidence>
<keyword evidence="9 11" id="KW-0414">Isoprene biosynthesis</keyword>
<comment type="cofactor">
    <cofactor evidence="11">
        <name>Mg(2+)</name>
        <dbReference type="ChEBI" id="CHEBI:18420"/>
    </cofactor>
    <text evidence="11">Binds 1 Mg(2+) ion per subunit.</text>
</comment>
<dbReference type="FunFam" id="3.40.50.920:FF:000002">
    <property type="entry name" value="1-deoxy-D-xylulose-5-phosphate synthase"/>
    <property type="match status" value="1"/>
</dbReference>
<dbReference type="InterPro" id="IPR005475">
    <property type="entry name" value="Transketolase-like_Pyr-bd"/>
</dbReference>
<keyword evidence="14" id="KW-1185">Reference proteome</keyword>
<dbReference type="PANTHER" id="PTHR43322:SF5">
    <property type="entry name" value="1-DEOXY-D-XYLULOSE-5-PHOSPHATE SYNTHASE, CHLOROPLASTIC"/>
    <property type="match status" value="1"/>
</dbReference>
<dbReference type="GO" id="GO:0009228">
    <property type="term" value="P:thiamine biosynthetic process"/>
    <property type="evidence" value="ECO:0007669"/>
    <property type="project" value="UniProtKB-UniRule"/>
</dbReference>
<dbReference type="SMART" id="SM00861">
    <property type="entry name" value="Transket_pyr"/>
    <property type="match status" value="1"/>
</dbReference>
<proteinExistence type="inferred from homology"/>
<dbReference type="NCBIfam" id="NF003933">
    <property type="entry name" value="PRK05444.2-2"/>
    <property type="match status" value="1"/>
</dbReference>
<dbReference type="SUPFAM" id="SSF52922">
    <property type="entry name" value="TK C-terminal domain-like"/>
    <property type="match status" value="1"/>
</dbReference>
<dbReference type="EC" id="2.2.1.7" evidence="11"/>
<organism evidence="13 14">
    <name type="scientific">Paracoccus salipaludis</name>
    <dbReference type="NCBI Taxonomy" id="2032623"/>
    <lineage>
        <taxon>Bacteria</taxon>
        <taxon>Pseudomonadati</taxon>
        <taxon>Pseudomonadota</taxon>
        <taxon>Alphaproteobacteria</taxon>
        <taxon>Rhodobacterales</taxon>
        <taxon>Paracoccaceae</taxon>
        <taxon>Paracoccus</taxon>
    </lineage>
</organism>
<evidence type="ECO:0000256" key="6">
    <source>
        <dbReference type="ARBA" id="ARBA00022842"/>
    </source>
</evidence>
<feature type="binding site" evidence="11">
    <location>
        <position position="374"/>
    </location>
    <ligand>
        <name>thiamine diphosphate</name>
        <dbReference type="ChEBI" id="CHEBI:58937"/>
    </ligand>
</feature>
<dbReference type="PANTHER" id="PTHR43322">
    <property type="entry name" value="1-D-DEOXYXYLULOSE 5-PHOSPHATE SYNTHASE-RELATED"/>
    <property type="match status" value="1"/>
</dbReference>
<comment type="function">
    <text evidence="10 11">Catalyzes the acyloin condensation reaction between C atoms 2 and 3 of pyruvate and glyceraldehyde 3-phosphate to yield 1-deoxy-D-xylulose-5-phosphate (DXP).</text>
</comment>
<protein>
    <recommendedName>
        <fullName evidence="11">1-deoxy-D-xylulose-5-phosphate synthase</fullName>
        <ecNumber evidence="11">2.2.1.7</ecNumber>
    </recommendedName>
    <alternativeName>
        <fullName evidence="11">1-deoxyxylulose-5-phosphate synthase</fullName>
        <shortName evidence="11">DXP synthase</shortName>
        <shortName evidence="11">DXPS</shortName>
    </alternativeName>
</protein>
<dbReference type="PROSITE" id="PS00801">
    <property type="entry name" value="TRANSKETOLASE_1"/>
    <property type="match status" value="1"/>
</dbReference>
<dbReference type="GO" id="GO:0019288">
    <property type="term" value="P:isopentenyl diphosphate biosynthetic process, methylerythritol 4-phosphate pathway"/>
    <property type="evidence" value="ECO:0007669"/>
    <property type="project" value="UniProtKB-ARBA"/>
</dbReference>
<dbReference type="Pfam" id="PF02780">
    <property type="entry name" value="Transketolase_C"/>
    <property type="match status" value="1"/>
</dbReference>
<dbReference type="InterPro" id="IPR020826">
    <property type="entry name" value="Transketolase_BS"/>
</dbReference>
<feature type="binding site" evidence="11">
    <location>
        <position position="154"/>
    </location>
    <ligand>
        <name>Mg(2+)</name>
        <dbReference type="ChEBI" id="CHEBI:18420"/>
    </ligand>
</feature>
<dbReference type="OrthoDB" id="9803371at2"/>
<dbReference type="SUPFAM" id="SSF52518">
    <property type="entry name" value="Thiamin diphosphate-binding fold (THDP-binding)"/>
    <property type="match status" value="2"/>
</dbReference>
<evidence type="ECO:0000256" key="7">
    <source>
        <dbReference type="ARBA" id="ARBA00022977"/>
    </source>
</evidence>
<accession>A0A2A2GI67</accession>
<feature type="binding site" evidence="11">
    <location>
        <position position="82"/>
    </location>
    <ligand>
        <name>thiamine diphosphate</name>
        <dbReference type="ChEBI" id="CHEBI:58937"/>
    </ligand>
</feature>
<feature type="domain" description="Transketolase-like pyrimidine-binding" evidence="12">
    <location>
        <begin position="323"/>
        <end position="488"/>
    </location>
</feature>
<comment type="similarity">
    <text evidence="2 11">Belongs to the transketolase family. DXPS subfamily.</text>
</comment>
<keyword evidence="8 11" id="KW-0786">Thiamine pyrophosphate</keyword>
<dbReference type="EMBL" id="NSJZ01000011">
    <property type="protein sequence ID" value="PAU96684.1"/>
    <property type="molecule type" value="Genomic_DNA"/>
</dbReference>
<evidence type="ECO:0000313" key="14">
    <source>
        <dbReference type="Proteomes" id="UP000218023"/>
    </source>
</evidence>
<dbReference type="AlphaFoldDB" id="A0A2A2GI67"/>